<keyword evidence="6" id="KW-1185">Reference proteome</keyword>
<dbReference type="InterPro" id="IPR028978">
    <property type="entry name" value="Chorismate_lyase_/UTRA_dom_sf"/>
</dbReference>
<gene>
    <name evidence="5" type="primary">yurK</name>
    <name evidence="5" type="ORF">MM817_00784</name>
</gene>
<evidence type="ECO:0000313" key="6">
    <source>
        <dbReference type="Proteomes" id="UP001139263"/>
    </source>
</evidence>
<dbReference type="PROSITE" id="PS50949">
    <property type="entry name" value="HTH_GNTR"/>
    <property type="match status" value="1"/>
</dbReference>
<dbReference type="InterPro" id="IPR050679">
    <property type="entry name" value="Bact_HTH_transcr_reg"/>
</dbReference>
<dbReference type="PRINTS" id="PR00035">
    <property type="entry name" value="HTHGNTR"/>
</dbReference>
<dbReference type="Pfam" id="PF00392">
    <property type="entry name" value="GntR"/>
    <property type="match status" value="1"/>
</dbReference>
<dbReference type="AlphaFoldDB" id="A0A9X1V7N8"/>
<dbReference type="PANTHER" id="PTHR44846">
    <property type="entry name" value="MANNOSYL-D-GLYCERATE TRANSPORT/METABOLISM SYSTEM REPRESSOR MNGR-RELATED"/>
    <property type="match status" value="1"/>
</dbReference>
<accession>A0A9X1V7N8</accession>
<dbReference type="InterPro" id="IPR000524">
    <property type="entry name" value="Tscrpt_reg_HTH_GntR"/>
</dbReference>
<sequence length="244" mass="27058">MVMARAGYPLYLQLKSWLIERISSGEWPEGTMIPTEQELMLEHGVSRTTVRQAVLDLVSSGDLIRRQGKGTYVARPDHIFTSSPLYGFKEEFDYLGRHVDILSLQIDLVPADIAIATHLRVSIGTPVIHVGRIVSEAGDPIFADESYLPESLRHVCSEEQLRHGSIFSALEAHGIAIASGEQIISAENASTETAQKLHCAVGDAVIHIMRTTKNGGGQPIEYSIARYRADAYEYRIRLARTLKM</sequence>
<protein>
    <submittedName>
        <fullName evidence="5">HTH-type transcriptional regulator YurK</fullName>
    </submittedName>
</protein>
<evidence type="ECO:0000256" key="1">
    <source>
        <dbReference type="ARBA" id="ARBA00023015"/>
    </source>
</evidence>
<dbReference type="SMART" id="SM00345">
    <property type="entry name" value="HTH_GNTR"/>
    <property type="match status" value="1"/>
</dbReference>
<dbReference type="InterPro" id="IPR036388">
    <property type="entry name" value="WH-like_DNA-bd_sf"/>
</dbReference>
<keyword evidence="3" id="KW-0804">Transcription</keyword>
<dbReference type="PANTHER" id="PTHR44846:SF1">
    <property type="entry name" value="MANNOSYL-D-GLYCERATE TRANSPORT_METABOLISM SYSTEM REPRESSOR MNGR-RELATED"/>
    <property type="match status" value="1"/>
</dbReference>
<dbReference type="GO" id="GO:0003700">
    <property type="term" value="F:DNA-binding transcription factor activity"/>
    <property type="evidence" value="ECO:0007669"/>
    <property type="project" value="InterPro"/>
</dbReference>
<name>A0A9X1V7N8_9BACL</name>
<dbReference type="Proteomes" id="UP001139263">
    <property type="component" value="Unassembled WGS sequence"/>
</dbReference>
<dbReference type="GO" id="GO:0045892">
    <property type="term" value="P:negative regulation of DNA-templated transcription"/>
    <property type="evidence" value="ECO:0007669"/>
    <property type="project" value="TreeGrafter"/>
</dbReference>
<evidence type="ECO:0000256" key="2">
    <source>
        <dbReference type="ARBA" id="ARBA00023125"/>
    </source>
</evidence>
<dbReference type="Gene3D" id="3.40.1410.10">
    <property type="entry name" value="Chorismate lyase-like"/>
    <property type="match status" value="1"/>
</dbReference>
<reference evidence="5" key="1">
    <citation type="submission" date="2022-03" db="EMBL/GenBank/DDBJ databases">
        <title>Draft Genome Sequence of Firmicute Strain S0AB, a Heterotrophic Iron/Sulfur-Oxidizing Extreme Acidophile.</title>
        <authorList>
            <person name="Vergara E."/>
            <person name="Pakostova E."/>
            <person name="Johnson D.B."/>
            <person name="Holmes D.S."/>
        </authorList>
    </citation>
    <scope>NUCLEOTIDE SEQUENCE</scope>
    <source>
        <strain evidence="5">S0AB</strain>
    </source>
</reference>
<dbReference type="Gene3D" id="1.10.10.10">
    <property type="entry name" value="Winged helix-like DNA-binding domain superfamily/Winged helix DNA-binding domain"/>
    <property type="match status" value="1"/>
</dbReference>
<dbReference type="GO" id="GO:0003677">
    <property type="term" value="F:DNA binding"/>
    <property type="evidence" value="ECO:0007669"/>
    <property type="project" value="UniProtKB-KW"/>
</dbReference>
<evidence type="ECO:0000259" key="4">
    <source>
        <dbReference type="PROSITE" id="PS50949"/>
    </source>
</evidence>
<organism evidence="5 6">
    <name type="scientific">Sulfoacidibacillus ferrooxidans</name>
    <dbReference type="NCBI Taxonomy" id="2005001"/>
    <lineage>
        <taxon>Bacteria</taxon>
        <taxon>Bacillati</taxon>
        <taxon>Bacillota</taxon>
        <taxon>Bacilli</taxon>
        <taxon>Bacillales</taxon>
        <taxon>Alicyclobacillaceae</taxon>
        <taxon>Sulfoacidibacillus</taxon>
    </lineage>
</organism>
<keyword evidence="2" id="KW-0238">DNA-binding</keyword>
<dbReference type="CDD" id="cd07377">
    <property type="entry name" value="WHTH_GntR"/>
    <property type="match status" value="1"/>
</dbReference>
<feature type="domain" description="HTH gntR-type" evidence="4">
    <location>
        <begin position="8"/>
        <end position="76"/>
    </location>
</feature>
<evidence type="ECO:0000256" key="3">
    <source>
        <dbReference type="ARBA" id="ARBA00023163"/>
    </source>
</evidence>
<dbReference type="SMART" id="SM00866">
    <property type="entry name" value="UTRA"/>
    <property type="match status" value="1"/>
</dbReference>
<dbReference type="InterPro" id="IPR036390">
    <property type="entry name" value="WH_DNA-bd_sf"/>
</dbReference>
<keyword evidence="1" id="KW-0805">Transcription regulation</keyword>
<evidence type="ECO:0000313" key="5">
    <source>
        <dbReference type="EMBL" id="MCI0182524.1"/>
    </source>
</evidence>
<dbReference type="SUPFAM" id="SSF64288">
    <property type="entry name" value="Chorismate lyase-like"/>
    <property type="match status" value="1"/>
</dbReference>
<proteinExistence type="predicted"/>
<dbReference type="EMBL" id="JALBUF010000001">
    <property type="protein sequence ID" value="MCI0182524.1"/>
    <property type="molecule type" value="Genomic_DNA"/>
</dbReference>
<dbReference type="Pfam" id="PF07702">
    <property type="entry name" value="UTRA"/>
    <property type="match status" value="1"/>
</dbReference>
<dbReference type="InterPro" id="IPR011663">
    <property type="entry name" value="UTRA"/>
</dbReference>
<dbReference type="SUPFAM" id="SSF46785">
    <property type="entry name" value="Winged helix' DNA-binding domain"/>
    <property type="match status" value="1"/>
</dbReference>
<comment type="caution">
    <text evidence="5">The sequence shown here is derived from an EMBL/GenBank/DDBJ whole genome shotgun (WGS) entry which is preliminary data.</text>
</comment>